<name>A0A2A2ARE4_9BURK</name>
<dbReference type="AlphaFoldDB" id="A0A2A2ARE4"/>
<protein>
    <submittedName>
        <fullName evidence="1">Uncharacterized protein</fullName>
    </submittedName>
</protein>
<evidence type="ECO:0000313" key="2">
    <source>
        <dbReference type="Proteomes" id="UP000218644"/>
    </source>
</evidence>
<comment type="caution">
    <text evidence="1">The sequence shown here is derived from an EMBL/GenBank/DDBJ whole genome shotgun (WGS) entry which is preliminary data.</text>
</comment>
<organism evidence="1 2">
    <name type="scientific">Vandammella animalimorsus</name>
    <dbReference type="NCBI Taxonomy" id="2029117"/>
    <lineage>
        <taxon>Bacteria</taxon>
        <taxon>Pseudomonadati</taxon>
        <taxon>Pseudomonadota</taxon>
        <taxon>Betaproteobacteria</taxon>
        <taxon>Burkholderiales</taxon>
        <taxon>Comamonadaceae</taxon>
        <taxon>Vandammella</taxon>
    </lineage>
</organism>
<reference evidence="1 2" key="1">
    <citation type="submission" date="2017-08" db="EMBL/GenBank/DDBJ databases">
        <title>WGS of Clinical strains of the CDC Group NO-1 linked to zoonotic infections in humans.</title>
        <authorList>
            <person name="Bernier A.-M."/>
            <person name="Bernard K."/>
        </authorList>
    </citation>
    <scope>NUCLEOTIDE SEQUENCE [LARGE SCALE GENOMIC DNA]</scope>
    <source>
        <strain evidence="1 2">NML79-0751</strain>
    </source>
</reference>
<dbReference type="RefSeq" id="WP_095556835.1">
    <property type="nucleotide sequence ID" value="NZ_NSJD01000007.1"/>
</dbReference>
<gene>
    <name evidence="1" type="ORF">CK623_06465</name>
</gene>
<dbReference type="Proteomes" id="UP000218644">
    <property type="component" value="Unassembled WGS sequence"/>
</dbReference>
<evidence type="ECO:0000313" key="1">
    <source>
        <dbReference type="EMBL" id="PAT40323.1"/>
    </source>
</evidence>
<proteinExistence type="predicted"/>
<dbReference type="EMBL" id="NSJD01000007">
    <property type="protein sequence ID" value="PAT40323.1"/>
    <property type="molecule type" value="Genomic_DNA"/>
</dbReference>
<sequence length="127" mass="14347">MQPKIELRFYWRRQEIKETIYAVAKAVAAGYNSKDKLLAALPQFSTYRIALAIDTLITADMAKNNLGSLAIHPDMDIIFELLKRKFVLPLSLKDATTPEMRRILLNRLGCQNPAGAEMLLKINATEV</sequence>
<accession>A0A2A2ARE4</accession>